<keyword evidence="3" id="KW-1185">Reference proteome</keyword>
<dbReference type="Proteomes" id="UP000267821">
    <property type="component" value="Unassembled WGS sequence"/>
</dbReference>
<gene>
    <name evidence="2" type="ORF">L211DRAFT_852155</name>
</gene>
<proteinExistence type="predicted"/>
<name>A0A3N4LCI1_9PEZI</name>
<organism evidence="2 3">
    <name type="scientific">Terfezia boudieri ATCC MYA-4762</name>
    <dbReference type="NCBI Taxonomy" id="1051890"/>
    <lineage>
        <taxon>Eukaryota</taxon>
        <taxon>Fungi</taxon>
        <taxon>Dikarya</taxon>
        <taxon>Ascomycota</taxon>
        <taxon>Pezizomycotina</taxon>
        <taxon>Pezizomycetes</taxon>
        <taxon>Pezizales</taxon>
        <taxon>Pezizaceae</taxon>
        <taxon>Terfezia</taxon>
    </lineage>
</organism>
<accession>A0A3N4LCI1</accession>
<reference evidence="2 3" key="1">
    <citation type="journal article" date="2018" name="Nat. Ecol. Evol.">
        <title>Pezizomycetes genomes reveal the molecular basis of ectomycorrhizal truffle lifestyle.</title>
        <authorList>
            <person name="Murat C."/>
            <person name="Payen T."/>
            <person name="Noel B."/>
            <person name="Kuo A."/>
            <person name="Morin E."/>
            <person name="Chen J."/>
            <person name="Kohler A."/>
            <person name="Krizsan K."/>
            <person name="Balestrini R."/>
            <person name="Da Silva C."/>
            <person name="Montanini B."/>
            <person name="Hainaut M."/>
            <person name="Levati E."/>
            <person name="Barry K.W."/>
            <person name="Belfiori B."/>
            <person name="Cichocki N."/>
            <person name="Clum A."/>
            <person name="Dockter R.B."/>
            <person name="Fauchery L."/>
            <person name="Guy J."/>
            <person name="Iotti M."/>
            <person name="Le Tacon F."/>
            <person name="Lindquist E.A."/>
            <person name="Lipzen A."/>
            <person name="Malagnac F."/>
            <person name="Mello A."/>
            <person name="Molinier V."/>
            <person name="Miyauchi S."/>
            <person name="Poulain J."/>
            <person name="Riccioni C."/>
            <person name="Rubini A."/>
            <person name="Sitrit Y."/>
            <person name="Splivallo R."/>
            <person name="Traeger S."/>
            <person name="Wang M."/>
            <person name="Zifcakova L."/>
            <person name="Wipf D."/>
            <person name="Zambonelli A."/>
            <person name="Paolocci F."/>
            <person name="Nowrousian M."/>
            <person name="Ottonello S."/>
            <person name="Baldrian P."/>
            <person name="Spatafora J.W."/>
            <person name="Henrissat B."/>
            <person name="Nagy L.G."/>
            <person name="Aury J.M."/>
            <person name="Wincker P."/>
            <person name="Grigoriev I.V."/>
            <person name="Bonfante P."/>
            <person name="Martin F.M."/>
        </authorList>
    </citation>
    <scope>NUCLEOTIDE SEQUENCE [LARGE SCALE GENOMIC DNA]</scope>
    <source>
        <strain evidence="2 3">ATCC MYA-4762</strain>
    </source>
</reference>
<evidence type="ECO:0000256" key="1">
    <source>
        <dbReference type="SAM" id="MobiDB-lite"/>
    </source>
</evidence>
<sequence length="220" mass="25308">MEPNCAICNGPAYRQCPCEHQSLIVAVEQSEQRVLHPMWDEIRYWVTTQAKAEIHRDFQARSSYRRAQHSAFLSQNTGRLTNEMLDRVNLDLQRGIDDDWRVAVQRYPEVLDYFYAMVAWTVRADSISSSTEVPMVSPSCESHADGYFTMRSRTMPNPHSHGPLPPSMDPKQQPARPFYCRNNSYGSIYSTSSSGYDYIMVGEEGDVWEARWIIQVGARD</sequence>
<dbReference type="AlphaFoldDB" id="A0A3N4LCI1"/>
<evidence type="ECO:0000313" key="3">
    <source>
        <dbReference type="Proteomes" id="UP000267821"/>
    </source>
</evidence>
<dbReference type="OrthoDB" id="5409477at2759"/>
<evidence type="ECO:0000313" key="2">
    <source>
        <dbReference type="EMBL" id="RPB20580.1"/>
    </source>
</evidence>
<protein>
    <submittedName>
        <fullName evidence="2">Uncharacterized protein</fullName>
    </submittedName>
</protein>
<feature type="region of interest" description="Disordered" evidence="1">
    <location>
        <begin position="153"/>
        <end position="176"/>
    </location>
</feature>
<dbReference type="InParanoid" id="A0A3N4LCI1"/>
<dbReference type="EMBL" id="ML121569">
    <property type="protein sequence ID" value="RPB20580.1"/>
    <property type="molecule type" value="Genomic_DNA"/>
</dbReference>